<keyword evidence="5 7" id="KW-1133">Transmembrane helix</keyword>
<evidence type="ECO:0008006" key="10">
    <source>
        <dbReference type="Google" id="ProtNLM"/>
    </source>
</evidence>
<keyword evidence="9" id="KW-1185">Reference proteome</keyword>
<protein>
    <recommendedName>
        <fullName evidence="10">Sodium:dicarboxylate symporter family protein</fullName>
    </recommendedName>
</protein>
<dbReference type="eggNOG" id="COG1301">
    <property type="taxonomic scope" value="Bacteria"/>
</dbReference>
<sequence length="449" mass="48326">MGREQKKLSVANQMLIAMAAGIIVGIIMMLLKSFLINGGNEKIWSMIDWLLFADITAPGNATSIGLFYIIKTLFIAGLQFGIVPLVLTSISLSLCSLTDTAKLGRIAGKCLAGFLGFYVFGALIAVAASIVAIKTGFFSQTIAVSGTAEAVVEYSVANPLAILIKAVPANLFVVLTNNRSIVAVIFIAVVLGLCMNFMRDELQIVRTLVEDLSKITNKYLDFIVNKCGPVCIFCMLVYTFPVFGMEQITPLLHYMLVTFICLIFYLFIMYPLLVSAYCKVNPLKFLKKTFKVAMWAFATNSSAATFPLTRKTSVTELGCSEEVADFVLPMGMTINMNGTTIEHIIAVAFIATVAGYEVTPLAYLTIMLLAIGSSAGTPAVPNAGTVMLYATMTGAGFNSDVCILLYTLLLTLNKPIDMTVVSLNVVGDAATACVVSASENSLNRQLFES</sequence>
<dbReference type="PANTHER" id="PTHR42865:SF7">
    <property type="entry name" value="PROTON_GLUTAMATE-ASPARTATE SYMPORTER"/>
    <property type="match status" value="1"/>
</dbReference>
<feature type="transmembrane region" description="Helical" evidence="7">
    <location>
        <begin position="76"/>
        <end position="98"/>
    </location>
</feature>
<feature type="transmembrane region" description="Helical" evidence="7">
    <location>
        <begin position="344"/>
        <end position="366"/>
    </location>
</feature>
<evidence type="ECO:0000256" key="1">
    <source>
        <dbReference type="ARBA" id="ARBA00004651"/>
    </source>
</evidence>
<keyword evidence="3" id="KW-1003">Cell membrane</keyword>
<evidence type="ECO:0000256" key="4">
    <source>
        <dbReference type="ARBA" id="ARBA00022692"/>
    </source>
</evidence>
<evidence type="ECO:0000256" key="5">
    <source>
        <dbReference type="ARBA" id="ARBA00022989"/>
    </source>
</evidence>
<evidence type="ECO:0000256" key="2">
    <source>
        <dbReference type="ARBA" id="ARBA00022448"/>
    </source>
</evidence>
<dbReference type="InterPro" id="IPR036458">
    <property type="entry name" value="Na:dicarbo_symporter_sf"/>
</dbReference>
<keyword evidence="6 7" id="KW-0472">Membrane</keyword>
<evidence type="ECO:0000313" key="9">
    <source>
        <dbReference type="Proteomes" id="UP000002970"/>
    </source>
</evidence>
<feature type="transmembrane region" description="Helical" evidence="7">
    <location>
        <begin position="252"/>
        <end position="278"/>
    </location>
</feature>
<dbReference type="Proteomes" id="UP000002970">
    <property type="component" value="Unassembled WGS sequence"/>
</dbReference>
<dbReference type="Gene3D" id="1.10.3860.10">
    <property type="entry name" value="Sodium:dicarboxylate symporter"/>
    <property type="match status" value="1"/>
</dbReference>
<evidence type="ECO:0000256" key="7">
    <source>
        <dbReference type="SAM" id="Phobius"/>
    </source>
</evidence>
<reference evidence="8 9" key="1">
    <citation type="submission" date="2010-12" db="EMBL/GenBank/DDBJ databases">
        <title>The Genome Sequence of Clostridium symbiosum strain WAL-14163.</title>
        <authorList>
            <person name="Earl A."/>
            <person name="Ward D."/>
            <person name="Feldgarden M."/>
            <person name="Gevers D."/>
            <person name="Finegold S.M."/>
            <person name="Summanen P.H."/>
            <person name="Molitoris D.R."/>
            <person name="Vaisanen M.L."/>
            <person name="Daigneault M."/>
            <person name="Young S.K."/>
            <person name="Zeng Q."/>
            <person name="Gargeya S."/>
            <person name="Fitzgerald M."/>
            <person name="Haas B."/>
            <person name="Abouelleil A."/>
            <person name="Alvarado L."/>
            <person name="Arachchi H.M."/>
            <person name="Berlin A."/>
            <person name="Brown A."/>
            <person name="Chapman S.B."/>
            <person name="Chen Z."/>
            <person name="Dunbar C."/>
            <person name="Freedman E."/>
            <person name="Gearin G."/>
            <person name="Gellesch M."/>
            <person name="Goldberg J."/>
            <person name="Griggs A."/>
            <person name="Gujja S."/>
            <person name="Heilman E."/>
            <person name="Heiman D."/>
            <person name="Howarth C."/>
            <person name="Larson L."/>
            <person name="Lui A."/>
            <person name="MacDonald P.J.P."/>
            <person name="Mehta T."/>
            <person name="Montmayeur A."/>
            <person name="Murphy C."/>
            <person name="Neiman D."/>
            <person name="Pearson M."/>
            <person name="Priest M."/>
            <person name="Roberts A."/>
            <person name="Saif S."/>
            <person name="Shea T."/>
            <person name="Shenoy N."/>
            <person name="Sisk P."/>
            <person name="Stolte C."/>
            <person name="Sykes S."/>
            <person name="White J."/>
            <person name="Yandava C."/>
            <person name="Nusbaum C."/>
            <person name="Birren B."/>
        </authorList>
    </citation>
    <scope>NUCLEOTIDE SEQUENCE [LARGE SCALE GENOMIC DNA]</scope>
    <source>
        <strain evidence="8 9">WAL-14163</strain>
    </source>
</reference>
<dbReference type="InterPro" id="IPR001991">
    <property type="entry name" value="Na-dicarboxylate_symporter"/>
</dbReference>
<evidence type="ECO:0000313" key="8">
    <source>
        <dbReference type="EMBL" id="EGA95733.1"/>
    </source>
</evidence>
<feature type="transmembrane region" description="Helical" evidence="7">
    <location>
        <begin position="180"/>
        <end position="198"/>
    </location>
</feature>
<feature type="transmembrane region" description="Helical" evidence="7">
    <location>
        <begin position="219"/>
        <end position="240"/>
    </location>
</feature>
<dbReference type="Pfam" id="PF00375">
    <property type="entry name" value="SDF"/>
    <property type="match status" value="1"/>
</dbReference>
<dbReference type="EMBL" id="ADLQ01000012">
    <property type="protein sequence ID" value="EGA95733.1"/>
    <property type="molecule type" value="Genomic_DNA"/>
</dbReference>
<organism evidence="8 9">
    <name type="scientific">Clostridium symbiosum (strain WAL-14163)</name>
    <dbReference type="NCBI Taxonomy" id="742740"/>
    <lineage>
        <taxon>Bacteria</taxon>
        <taxon>Bacillati</taxon>
        <taxon>Bacillota</taxon>
        <taxon>Clostridia</taxon>
        <taxon>Lachnospirales</taxon>
        <taxon>Lachnospiraceae</taxon>
        <taxon>Otoolea</taxon>
    </lineage>
</organism>
<evidence type="ECO:0000256" key="3">
    <source>
        <dbReference type="ARBA" id="ARBA00022475"/>
    </source>
</evidence>
<dbReference type="STRING" id="1512.GCA_900049235_00514"/>
<dbReference type="HOGENOM" id="CLU_019375_7_1_9"/>
<feature type="transmembrane region" description="Helical" evidence="7">
    <location>
        <begin position="47"/>
        <end position="70"/>
    </location>
</feature>
<dbReference type="AlphaFoldDB" id="E7GHS3"/>
<comment type="subcellular location">
    <subcellularLocation>
        <location evidence="1">Cell membrane</location>
        <topology evidence="1">Multi-pass membrane protein</topology>
    </subcellularLocation>
</comment>
<dbReference type="PANTHER" id="PTHR42865">
    <property type="entry name" value="PROTON/GLUTAMATE-ASPARTATE SYMPORTER"/>
    <property type="match status" value="1"/>
</dbReference>
<dbReference type="SUPFAM" id="SSF118215">
    <property type="entry name" value="Proton glutamate symport protein"/>
    <property type="match status" value="1"/>
</dbReference>
<dbReference type="GO" id="GO:0015293">
    <property type="term" value="F:symporter activity"/>
    <property type="evidence" value="ECO:0007669"/>
    <property type="project" value="UniProtKB-KW"/>
</dbReference>
<keyword evidence="2" id="KW-0813">Transport</keyword>
<evidence type="ECO:0000256" key="6">
    <source>
        <dbReference type="ARBA" id="ARBA00023136"/>
    </source>
</evidence>
<accession>E7GHS3</accession>
<feature type="transmembrane region" description="Helical" evidence="7">
    <location>
        <begin position="110"/>
        <end position="133"/>
    </location>
</feature>
<keyword evidence="4 7" id="KW-0812">Transmembrane</keyword>
<gene>
    <name evidence="8" type="ORF">HMPREF9474_00466</name>
</gene>
<proteinExistence type="predicted"/>
<dbReference type="RefSeq" id="WP_003497906.1">
    <property type="nucleotide sequence ID" value="NZ_GL834305.1"/>
</dbReference>
<comment type="caution">
    <text evidence="8">The sequence shown here is derived from an EMBL/GenBank/DDBJ whole genome shotgun (WGS) entry which is preliminary data.</text>
</comment>
<name>E7GHS3_CLOS6</name>
<dbReference type="PRINTS" id="PR00173">
    <property type="entry name" value="EDTRNSPORT"/>
</dbReference>
<dbReference type="GO" id="GO:0005886">
    <property type="term" value="C:plasma membrane"/>
    <property type="evidence" value="ECO:0007669"/>
    <property type="project" value="UniProtKB-SubCell"/>
</dbReference>
<feature type="transmembrane region" description="Helical" evidence="7">
    <location>
        <begin position="15"/>
        <end position="35"/>
    </location>
</feature>
<feature type="transmembrane region" description="Helical" evidence="7">
    <location>
        <begin position="386"/>
        <end position="409"/>
    </location>
</feature>